<gene>
    <name evidence="2" type="ORF">GDO81_020365</name>
</gene>
<evidence type="ECO:0000313" key="3">
    <source>
        <dbReference type="Proteomes" id="UP000824782"/>
    </source>
</evidence>
<protein>
    <submittedName>
        <fullName evidence="2">Uncharacterized protein</fullName>
    </submittedName>
</protein>
<evidence type="ECO:0000313" key="2">
    <source>
        <dbReference type="EMBL" id="KAG8549637.1"/>
    </source>
</evidence>
<dbReference type="AlphaFoldDB" id="A0AAV6ZKE9"/>
<comment type="caution">
    <text evidence="2">The sequence shown here is derived from an EMBL/GenBank/DDBJ whole genome shotgun (WGS) entry which is preliminary data.</text>
</comment>
<reference evidence="2" key="1">
    <citation type="thesis" date="2020" institute="ProQuest LLC" country="789 East Eisenhower Parkway, Ann Arbor, MI, USA">
        <title>Comparative Genomics and Chromosome Evolution.</title>
        <authorList>
            <person name="Mudd A.B."/>
        </authorList>
    </citation>
    <scope>NUCLEOTIDE SEQUENCE</scope>
    <source>
        <strain evidence="2">237g6f4</strain>
        <tissue evidence="2">Blood</tissue>
    </source>
</reference>
<proteinExistence type="predicted"/>
<keyword evidence="3" id="KW-1185">Reference proteome</keyword>
<dbReference type="Proteomes" id="UP000824782">
    <property type="component" value="Unassembled WGS sequence"/>
</dbReference>
<evidence type="ECO:0000256" key="1">
    <source>
        <dbReference type="SAM" id="MobiDB-lite"/>
    </source>
</evidence>
<accession>A0AAV6ZKE9</accession>
<feature type="region of interest" description="Disordered" evidence="1">
    <location>
        <begin position="64"/>
        <end position="94"/>
    </location>
</feature>
<organism evidence="2 3">
    <name type="scientific">Engystomops pustulosus</name>
    <name type="common">Tungara frog</name>
    <name type="synonym">Physalaemus pustulosus</name>
    <dbReference type="NCBI Taxonomy" id="76066"/>
    <lineage>
        <taxon>Eukaryota</taxon>
        <taxon>Metazoa</taxon>
        <taxon>Chordata</taxon>
        <taxon>Craniata</taxon>
        <taxon>Vertebrata</taxon>
        <taxon>Euteleostomi</taxon>
        <taxon>Amphibia</taxon>
        <taxon>Batrachia</taxon>
        <taxon>Anura</taxon>
        <taxon>Neobatrachia</taxon>
        <taxon>Hyloidea</taxon>
        <taxon>Leptodactylidae</taxon>
        <taxon>Leiuperinae</taxon>
        <taxon>Engystomops</taxon>
    </lineage>
</organism>
<sequence>MVWGMWQEIRGRYIGGSDPLIQGLLPCTALQAGLTHRVHITRRSLPGMWLIFYSLHFPERQMSQASREQQCEEHRTKSLQRTSHRHQRSGDLKKLDQRTKDIEQLETLRRRRHGTPPTFGRLYSAAGTLRFRGGCDCGGRGAAGISLVPSKSPSPRKFYHHLDFLYRTSGAVYSFFTS</sequence>
<dbReference type="EMBL" id="WNYA01000154">
    <property type="protein sequence ID" value="KAG8549637.1"/>
    <property type="molecule type" value="Genomic_DNA"/>
</dbReference>
<name>A0AAV6ZKE9_ENGPU</name>